<dbReference type="AlphaFoldDB" id="A0A7Y2WJT1"/>
<accession>A0A7Y2WJT1</accession>
<evidence type="ECO:0000313" key="6">
    <source>
        <dbReference type="Proteomes" id="UP000569202"/>
    </source>
</evidence>
<dbReference type="EMBL" id="JABERH010000031">
    <property type="protein sequence ID" value="NNH39710.1"/>
    <property type="molecule type" value="Genomic_DNA"/>
</dbReference>
<evidence type="ECO:0000313" key="1">
    <source>
        <dbReference type="EMBL" id="NNH39710.1"/>
    </source>
</evidence>
<dbReference type="Proteomes" id="UP000546536">
    <property type="component" value="Unassembled WGS sequence"/>
</dbReference>
<dbReference type="Proteomes" id="UP000532147">
    <property type="component" value="Unassembled WGS sequence"/>
</dbReference>
<keyword evidence="5" id="KW-1185">Reference proteome</keyword>
<gene>
    <name evidence="1" type="ORF">HLH11_13905</name>
    <name evidence="3" type="ORF">HLH13_05530</name>
    <name evidence="2" type="ORF">HLH17_06370</name>
</gene>
<proteinExistence type="predicted"/>
<evidence type="ECO:0000313" key="2">
    <source>
        <dbReference type="EMBL" id="NNH77310.1"/>
    </source>
</evidence>
<dbReference type="Proteomes" id="UP000569202">
    <property type="component" value="Unassembled WGS sequence"/>
</dbReference>
<protein>
    <submittedName>
        <fullName evidence="2">Uncharacterized protein</fullName>
    </submittedName>
</protein>
<dbReference type="EMBL" id="JABERL010000012">
    <property type="protein sequence ID" value="NNH77310.1"/>
    <property type="molecule type" value="Genomic_DNA"/>
</dbReference>
<comment type="caution">
    <text evidence="2">The sequence shown here is derived from an EMBL/GenBank/DDBJ whole genome shotgun (WGS) entry which is preliminary data.</text>
</comment>
<accession>A0A7Y2REJ2</accession>
<reference evidence="4 5" key="1">
    <citation type="submission" date="2020-04" db="EMBL/GenBank/DDBJ databases">
        <title>Acinetobacter Taxon 24.</title>
        <authorList>
            <person name="Nemec A."/>
            <person name="Radolfova-Krizova L."/>
            <person name="Higgins P.G."/>
            <person name="Spanelova P."/>
        </authorList>
    </citation>
    <scope>NUCLEOTIDE SEQUENCE [LARGE SCALE GENOMIC DNA]</scope>
    <source>
        <strain evidence="3 5">ANC 4279</strain>
        <strain evidence="1 4">ANC 4280</strain>
        <strain evidence="2 6">ANC 5380</strain>
    </source>
</reference>
<dbReference type="RefSeq" id="WP_155859815.1">
    <property type="nucleotide sequence ID" value="NZ_JABERG010000006.1"/>
</dbReference>
<name>A0A7Y2WJT1_9GAMM</name>
<sequence length="46" mass="5588">MLAIPYPQYPLAIWLALDIQVNKATSRRVDFLHEVPWNLYRDHFFE</sequence>
<evidence type="ECO:0000313" key="3">
    <source>
        <dbReference type="EMBL" id="NNH87185.1"/>
    </source>
</evidence>
<evidence type="ECO:0000313" key="4">
    <source>
        <dbReference type="Proteomes" id="UP000532147"/>
    </source>
</evidence>
<evidence type="ECO:0000313" key="5">
    <source>
        <dbReference type="Proteomes" id="UP000546536"/>
    </source>
</evidence>
<organism evidence="2 6">
    <name type="scientific">Acinetobacter terrae</name>
    <dbReference type="NCBI Taxonomy" id="2731247"/>
    <lineage>
        <taxon>Bacteria</taxon>
        <taxon>Pseudomonadati</taxon>
        <taxon>Pseudomonadota</taxon>
        <taxon>Gammaproteobacteria</taxon>
        <taxon>Moraxellales</taxon>
        <taxon>Moraxellaceae</taxon>
        <taxon>Acinetobacter</taxon>
        <taxon>Acinetobacter Taxon 24</taxon>
    </lineage>
</organism>
<dbReference type="EMBL" id="JABERG010000006">
    <property type="protein sequence ID" value="NNH87185.1"/>
    <property type="molecule type" value="Genomic_DNA"/>
</dbReference>